<keyword evidence="1" id="KW-1133">Transmembrane helix</keyword>
<feature type="transmembrane region" description="Helical" evidence="1">
    <location>
        <begin position="64"/>
        <end position="97"/>
    </location>
</feature>
<evidence type="ECO:0000313" key="2">
    <source>
        <dbReference type="EMBL" id="MFC5502842.1"/>
    </source>
</evidence>
<keyword evidence="3" id="KW-1185">Reference proteome</keyword>
<reference evidence="3" key="1">
    <citation type="journal article" date="2019" name="Int. J. Syst. Evol. Microbiol.">
        <title>The Global Catalogue of Microorganisms (GCM) 10K type strain sequencing project: providing services to taxonomists for standard genome sequencing and annotation.</title>
        <authorList>
            <consortium name="The Broad Institute Genomics Platform"/>
            <consortium name="The Broad Institute Genome Sequencing Center for Infectious Disease"/>
            <person name="Wu L."/>
            <person name="Ma J."/>
        </authorList>
    </citation>
    <scope>NUCLEOTIDE SEQUENCE [LARGE SCALE GENOMIC DNA]</scope>
    <source>
        <strain evidence="3">CGMCC 4.6997</strain>
    </source>
</reference>
<accession>A0ABW0NRV9</accession>
<feature type="transmembrane region" description="Helical" evidence="1">
    <location>
        <begin position="210"/>
        <end position="233"/>
    </location>
</feature>
<dbReference type="InterPro" id="IPR010539">
    <property type="entry name" value="BaxI_1-like"/>
</dbReference>
<keyword evidence="1" id="KW-0472">Membrane</keyword>
<dbReference type="RefSeq" id="WP_386740542.1">
    <property type="nucleotide sequence ID" value="NZ_JBHSMG010000002.1"/>
</dbReference>
<dbReference type="EMBL" id="JBHSMG010000002">
    <property type="protein sequence ID" value="MFC5502842.1"/>
    <property type="molecule type" value="Genomic_DNA"/>
</dbReference>
<dbReference type="Proteomes" id="UP001596039">
    <property type="component" value="Unassembled WGS sequence"/>
</dbReference>
<feature type="transmembrane region" description="Helical" evidence="1">
    <location>
        <begin position="168"/>
        <end position="190"/>
    </location>
</feature>
<sequence>MSNPVFSNSPAFSAKAAKRQAAKEAAIAVPTPSAEQLNEHFGLPDATPAQMDRMSYEDTIVKTGVSFLILVAGAAIGWFVPALLLPALVVGLVLGLVNTFKKNPSPTLILLYAAAEGVLVGAVSAWYNRTFSSGLVPMAVFGTLAVVGITLALFASGKVRASARATKIFLVAMVGYLVFSLVNVGLMMFGVTNSMFGMRDAVIPGTSIPLGVPLGILVVLMAAYSLVIDFDFVKRGVESGQPRRYGWTAAFGIMVTVVWLYLEILRLLSYFMPRN</sequence>
<keyword evidence="1" id="KW-0812">Transmembrane</keyword>
<dbReference type="PANTHER" id="PTHR41282">
    <property type="entry name" value="CONSERVED TRANSMEMBRANE PROTEIN-RELATED"/>
    <property type="match status" value="1"/>
</dbReference>
<evidence type="ECO:0000313" key="3">
    <source>
        <dbReference type="Proteomes" id="UP001596039"/>
    </source>
</evidence>
<feature type="transmembrane region" description="Helical" evidence="1">
    <location>
        <begin position="109"/>
        <end position="128"/>
    </location>
</feature>
<dbReference type="PANTHER" id="PTHR41282:SF1">
    <property type="entry name" value="CONSERVED TRANSMEMBRANE PROTEIN-RELATED"/>
    <property type="match status" value="1"/>
</dbReference>
<comment type="caution">
    <text evidence="2">The sequence shown here is derived from an EMBL/GenBank/DDBJ whole genome shotgun (WGS) entry which is preliminary data.</text>
</comment>
<protein>
    <submittedName>
        <fullName evidence="2">Bax inhibitor-1/YccA family protein</fullName>
    </submittedName>
</protein>
<organism evidence="2 3">
    <name type="scientific">Lysinimonas soli</name>
    <dbReference type="NCBI Taxonomy" id="1074233"/>
    <lineage>
        <taxon>Bacteria</taxon>
        <taxon>Bacillati</taxon>
        <taxon>Actinomycetota</taxon>
        <taxon>Actinomycetes</taxon>
        <taxon>Micrococcales</taxon>
        <taxon>Microbacteriaceae</taxon>
        <taxon>Lysinimonas</taxon>
    </lineage>
</organism>
<evidence type="ECO:0000256" key="1">
    <source>
        <dbReference type="SAM" id="Phobius"/>
    </source>
</evidence>
<dbReference type="Pfam" id="PF12811">
    <property type="entry name" value="BaxI_1"/>
    <property type="match status" value="1"/>
</dbReference>
<feature type="transmembrane region" description="Helical" evidence="1">
    <location>
        <begin position="245"/>
        <end position="262"/>
    </location>
</feature>
<name>A0ABW0NRV9_9MICO</name>
<feature type="transmembrane region" description="Helical" evidence="1">
    <location>
        <begin position="134"/>
        <end position="156"/>
    </location>
</feature>
<gene>
    <name evidence="2" type="ORF">ACFPJ4_11380</name>
</gene>
<proteinExistence type="predicted"/>